<evidence type="ECO:0000313" key="1">
    <source>
        <dbReference type="EMBL" id="MFC6724922.1"/>
    </source>
</evidence>
<dbReference type="EMBL" id="JBHSWU010000324">
    <property type="protein sequence ID" value="MFC6724922.1"/>
    <property type="molecule type" value="Genomic_DNA"/>
</dbReference>
<reference evidence="1 2" key="1">
    <citation type="journal article" date="2019" name="Int. J. Syst. Evol. Microbiol.">
        <title>The Global Catalogue of Microorganisms (GCM) 10K type strain sequencing project: providing services to taxonomists for standard genome sequencing and annotation.</title>
        <authorList>
            <consortium name="The Broad Institute Genomics Platform"/>
            <consortium name="The Broad Institute Genome Sequencing Center for Infectious Disease"/>
            <person name="Wu L."/>
            <person name="Ma J."/>
        </authorList>
    </citation>
    <scope>NUCLEOTIDE SEQUENCE [LARGE SCALE GENOMIC DNA]</scope>
    <source>
        <strain evidence="1 2">NBRC 111368</strain>
    </source>
</reference>
<feature type="non-terminal residue" evidence="1">
    <location>
        <position position="1"/>
    </location>
</feature>
<gene>
    <name evidence="1" type="ORF">ACFQE1_11175</name>
</gene>
<dbReference type="AlphaFoldDB" id="A0ABD5S084"/>
<dbReference type="InterPro" id="IPR014729">
    <property type="entry name" value="Rossmann-like_a/b/a_fold"/>
</dbReference>
<accession>A0ABD5S084</accession>
<protein>
    <submittedName>
        <fullName evidence="1">Asparagine synthetase B</fullName>
    </submittedName>
</protein>
<name>A0ABD5S084_9EURY</name>
<sequence>DDLLVRGDERKVALRGAADGLVPDDVRTADKKAVQYGTYVSRELDRLARRAGFKRRMENHVERYVESLLTG</sequence>
<comment type="caution">
    <text evidence="1">The sequence shown here is derived from an EMBL/GenBank/DDBJ whole genome shotgun (WGS) entry which is preliminary data.</text>
</comment>
<organism evidence="1 2">
    <name type="scientific">Halobium palmae</name>
    <dbReference type="NCBI Taxonomy" id="1776492"/>
    <lineage>
        <taxon>Archaea</taxon>
        <taxon>Methanobacteriati</taxon>
        <taxon>Methanobacteriota</taxon>
        <taxon>Stenosarchaea group</taxon>
        <taxon>Halobacteria</taxon>
        <taxon>Halobacteriales</taxon>
        <taxon>Haloferacaceae</taxon>
        <taxon>Halobium</taxon>
    </lineage>
</organism>
<proteinExistence type="predicted"/>
<evidence type="ECO:0000313" key="2">
    <source>
        <dbReference type="Proteomes" id="UP001596328"/>
    </source>
</evidence>
<dbReference type="Proteomes" id="UP001596328">
    <property type="component" value="Unassembled WGS sequence"/>
</dbReference>
<dbReference type="Gene3D" id="3.40.50.620">
    <property type="entry name" value="HUPs"/>
    <property type="match status" value="1"/>
</dbReference>
<keyword evidence="2" id="KW-1185">Reference proteome</keyword>